<evidence type="ECO:0000259" key="3">
    <source>
        <dbReference type="Pfam" id="PF01557"/>
    </source>
</evidence>
<feature type="domain" description="Rv2993c-like N-terminal" evidence="4">
    <location>
        <begin position="1"/>
        <end position="25"/>
    </location>
</feature>
<dbReference type="PANTHER" id="PTHR42796:SF4">
    <property type="entry name" value="FUMARYLACETOACETATE HYDROLASE DOMAIN-CONTAINING PROTEIN 2A"/>
    <property type="match status" value="1"/>
</dbReference>
<name>A0AAW6T729_9MICO</name>
<dbReference type="InterPro" id="IPR011234">
    <property type="entry name" value="Fumarylacetoacetase-like_C"/>
</dbReference>
<evidence type="ECO:0000313" key="5">
    <source>
        <dbReference type="EMBL" id="MDI2099607.1"/>
    </source>
</evidence>
<dbReference type="GO" id="GO:0016853">
    <property type="term" value="F:isomerase activity"/>
    <property type="evidence" value="ECO:0007669"/>
    <property type="project" value="UniProtKB-ARBA"/>
</dbReference>
<dbReference type="EMBL" id="JASATX010000006">
    <property type="protein sequence ID" value="MDI2099607.1"/>
    <property type="molecule type" value="Genomic_DNA"/>
</dbReference>
<gene>
    <name evidence="5" type="ORF">QF206_11595</name>
</gene>
<dbReference type="Proteomes" id="UP001321506">
    <property type="component" value="Unassembled WGS sequence"/>
</dbReference>
<organism evidence="5 6">
    <name type="scientific">Ruicaihuangia caeni</name>
    <dbReference type="NCBI Taxonomy" id="3042517"/>
    <lineage>
        <taxon>Bacteria</taxon>
        <taxon>Bacillati</taxon>
        <taxon>Actinomycetota</taxon>
        <taxon>Actinomycetes</taxon>
        <taxon>Micrococcales</taxon>
        <taxon>Microbacteriaceae</taxon>
        <taxon>Ruicaihuangia</taxon>
    </lineage>
</organism>
<dbReference type="GO" id="GO:0019752">
    <property type="term" value="P:carboxylic acid metabolic process"/>
    <property type="evidence" value="ECO:0007669"/>
    <property type="project" value="UniProtKB-ARBA"/>
</dbReference>
<dbReference type="SUPFAM" id="SSF56529">
    <property type="entry name" value="FAH"/>
    <property type="match status" value="1"/>
</dbReference>
<reference evidence="5 6" key="1">
    <citation type="submission" date="2023-04" db="EMBL/GenBank/DDBJ databases">
        <title>Klugiella caeni sp. nov. isolated from the sludge of biochemical tank.</title>
        <authorList>
            <person name="Geng K."/>
        </authorList>
    </citation>
    <scope>NUCLEOTIDE SEQUENCE [LARGE SCALE GENOMIC DNA]</scope>
    <source>
        <strain evidence="5 6">YN-L-19</strain>
    </source>
</reference>
<sequence>MKLASFEYDGRPCWGVLEGDEVRLVCSASAARDRTLGQVLREGDLERVLDDARGASVVAVGEILFLPPVTDAEKIICIGLNYADHVREMNRPMPEKPVVFTRFNDSLVGGGAPLVAPRASDQFDYEGELAVVIGKGGRNIAPEDAMQHVLGYTMMNDGSMRDYQRHTHQFGPGKNFPRSGSLGPAIVTADETGPLGNRRISTRVNGETVQQSSLDQLVFDVAALIAYCSEWTQLNAGDVIATGTPGGVGDGREPKLFLKHGDVVEVEVDGLGVLSNPVVGER</sequence>
<dbReference type="InterPro" id="IPR036663">
    <property type="entry name" value="Fumarylacetoacetase_C_sf"/>
</dbReference>
<evidence type="ECO:0000259" key="4">
    <source>
        <dbReference type="Pfam" id="PF10370"/>
    </source>
</evidence>
<dbReference type="Pfam" id="PF01557">
    <property type="entry name" value="FAA_hydrolase"/>
    <property type="match status" value="1"/>
</dbReference>
<feature type="domain" description="Fumarylacetoacetase-like C-terminal" evidence="3">
    <location>
        <begin position="74"/>
        <end position="279"/>
    </location>
</feature>
<comment type="similarity">
    <text evidence="1">Belongs to the FAH family.</text>
</comment>
<dbReference type="GO" id="GO:0016787">
    <property type="term" value="F:hydrolase activity"/>
    <property type="evidence" value="ECO:0007669"/>
    <property type="project" value="UniProtKB-KW"/>
</dbReference>
<dbReference type="AlphaFoldDB" id="A0AAW6T729"/>
<comment type="caution">
    <text evidence="5">The sequence shown here is derived from an EMBL/GenBank/DDBJ whole genome shotgun (WGS) entry which is preliminary data.</text>
</comment>
<proteinExistence type="inferred from homology"/>
<dbReference type="RefSeq" id="WP_281489401.1">
    <property type="nucleotide sequence ID" value="NZ_JASATX010000006.1"/>
</dbReference>
<dbReference type="InterPro" id="IPR018833">
    <property type="entry name" value="Rv2993c-like_N"/>
</dbReference>
<keyword evidence="2" id="KW-0479">Metal-binding</keyword>
<dbReference type="GO" id="GO:0046872">
    <property type="term" value="F:metal ion binding"/>
    <property type="evidence" value="ECO:0007669"/>
    <property type="project" value="UniProtKB-KW"/>
</dbReference>
<protein>
    <submittedName>
        <fullName evidence="5">Fumarylacetoacetate hydrolase family protein</fullName>
        <ecNumber evidence="5">3.7.-.-</ecNumber>
    </submittedName>
</protein>
<keyword evidence="6" id="KW-1185">Reference proteome</keyword>
<dbReference type="InterPro" id="IPR051121">
    <property type="entry name" value="FAH"/>
</dbReference>
<evidence type="ECO:0000256" key="2">
    <source>
        <dbReference type="ARBA" id="ARBA00022723"/>
    </source>
</evidence>
<dbReference type="EC" id="3.7.-.-" evidence="5"/>
<dbReference type="Gene3D" id="3.90.850.10">
    <property type="entry name" value="Fumarylacetoacetase-like, C-terminal domain"/>
    <property type="match status" value="1"/>
</dbReference>
<dbReference type="PANTHER" id="PTHR42796">
    <property type="entry name" value="FUMARYLACETOACETATE HYDROLASE DOMAIN-CONTAINING PROTEIN 2A-RELATED"/>
    <property type="match status" value="1"/>
</dbReference>
<evidence type="ECO:0000313" key="6">
    <source>
        <dbReference type="Proteomes" id="UP001321506"/>
    </source>
</evidence>
<dbReference type="FunFam" id="3.90.850.10:FF:000002">
    <property type="entry name" value="2-hydroxyhepta-2,4-diene-1,7-dioate isomerase"/>
    <property type="match status" value="1"/>
</dbReference>
<accession>A0AAW6T729</accession>
<evidence type="ECO:0000256" key="1">
    <source>
        <dbReference type="ARBA" id="ARBA00010211"/>
    </source>
</evidence>
<dbReference type="Pfam" id="PF10370">
    <property type="entry name" value="Rv2993c-like_N"/>
    <property type="match status" value="1"/>
</dbReference>
<keyword evidence="5" id="KW-0378">Hydrolase</keyword>